<dbReference type="SUPFAM" id="SSF53756">
    <property type="entry name" value="UDP-Glycosyltransferase/glycogen phosphorylase"/>
    <property type="match status" value="1"/>
</dbReference>
<evidence type="ECO:0000259" key="3">
    <source>
        <dbReference type="Pfam" id="PF00534"/>
    </source>
</evidence>
<sequence>MRIVHAVRSDGFAGVERHVARLAQAQAAHGHDVVVVGGDPDRMRAALGESRVLVLPAATVLDVIARVRHAARGADVVHAHMTAAEIGATVAAWSGGTSTLTVPLVTTRHFARARGTGGLRGLTAAVARSRVRAQIAISTYVADRVDGSSVVVHAGVDVRPDAVPAVERRRTVLVVQRLEQEKATDIALRAFASSGLGGTGWTLEVAGDGAQRRALETLADALGVARSVRFLGASDDVVTLMSRSALLLAPCPVEGLGLSVLEAMACGLPVVASAAGGHLETVGVRGQDAMFPPGDFATAGAVLGALAADEHRRDALARAGQDRQRTAFTLDAQVRQTDEIYRGVQ</sequence>
<accession>A0A4Q5MYJ2</accession>
<dbReference type="GO" id="GO:0016757">
    <property type="term" value="F:glycosyltransferase activity"/>
    <property type="evidence" value="ECO:0007669"/>
    <property type="project" value="UniProtKB-KW"/>
</dbReference>
<dbReference type="Pfam" id="PF13439">
    <property type="entry name" value="Glyco_transf_4"/>
    <property type="match status" value="1"/>
</dbReference>
<evidence type="ECO:0000259" key="4">
    <source>
        <dbReference type="Pfam" id="PF13439"/>
    </source>
</evidence>
<feature type="domain" description="Glycosyltransferase subfamily 4-like N-terminal" evidence="4">
    <location>
        <begin position="14"/>
        <end position="157"/>
    </location>
</feature>
<dbReference type="Gene3D" id="3.40.50.2000">
    <property type="entry name" value="Glycogen Phosphorylase B"/>
    <property type="match status" value="2"/>
</dbReference>
<dbReference type="Pfam" id="PF00534">
    <property type="entry name" value="Glycos_transf_1"/>
    <property type="match status" value="1"/>
</dbReference>
<dbReference type="EMBL" id="SDWW01000027">
    <property type="protein sequence ID" value="RYV50765.1"/>
    <property type="molecule type" value="Genomic_DNA"/>
</dbReference>
<keyword evidence="1" id="KW-0328">Glycosyltransferase</keyword>
<name>A0A4Q5MYJ2_9MICO</name>
<dbReference type="PANTHER" id="PTHR12526">
    <property type="entry name" value="GLYCOSYLTRANSFERASE"/>
    <property type="match status" value="1"/>
</dbReference>
<evidence type="ECO:0000313" key="5">
    <source>
        <dbReference type="EMBL" id="RYV50765.1"/>
    </source>
</evidence>
<protein>
    <submittedName>
        <fullName evidence="5">Glycosyltransferase</fullName>
    </submittedName>
</protein>
<evidence type="ECO:0000256" key="2">
    <source>
        <dbReference type="ARBA" id="ARBA00022679"/>
    </source>
</evidence>
<evidence type="ECO:0000256" key="1">
    <source>
        <dbReference type="ARBA" id="ARBA00022676"/>
    </source>
</evidence>
<dbReference type="Proteomes" id="UP000293764">
    <property type="component" value="Unassembled WGS sequence"/>
</dbReference>
<keyword evidence="6" id="KW-1185">Reference proteome</keyword>
<dbReference type="AlphaFoldDB" id="A0A4Q5MYJ2"/>
<keyword evidence="2 5" id="KW-0808">Transferase</keyword>
<dbReference type="OrthoDB" id="3830319at2"/>
<comment type="caution">
    <text evidence="5">The sequence shown here is derived from an EMBL/GenBank/DDBJ whole genome shotgun (WGS) entry which is preliminary data.</text>
</comment>
<gene>
    <name evidence="5" type="ORF">EUA98_11990</name>
</gene>
<dbReference type="InterPro" id="IPR028098">
    <property type="entry name" value="Glyco_trans_4-like_N"/>
</dbReference>
<feature type="domain" description="Glycosyl transferase family 1" evidence="3">
    <location>
        <begin position="165"/>
        <end position="321"/>
    </location>
</feature>
<evidence type="ECO:0000313" key="6">
    <source>
        <dbReference type="Proteomes" id="UP000293764"/>
    </source>
</evidence>
<dbReference type="InterPro" id="IPR001296">
    <property type="entry name" value="Glyco_trans_1"/>
</dbReference>
<proteinExistence type="predicted"/>
<dbReference type="RefSeq" id="WP_130102925.1">
    <property type="nucleotide sequence ID" value="NZ_SDWW01000027.1"/>
</dbReference>
<dbReference type="CDD" id="cd03801">
    <property type="entry name" value="GT4_PimA-like"/>
    <property type="match status" value="1"/>
</dbReference>
<reference evidence="5 6" key="1">
    <citation type="submission" date="2019-01" db="EMBL/GenBank/DDBJ databases">
        <title>Novel species of Cellulomonas.</title>
        <authorList>
            <person name="Liu Q."/>
            <person name="Xin Y.-H."/>
        </authorList>
    </citation>
    <scope>NUCLEOTIDE SEQUENCE [LARGE SCALE GENOMIC DNA]</scope>
    <source>
        <strain evidence="5 6">HLT2-17</strain>
    </source>
</reference>
<organism evidence="5 6">
    <name type="scientific">Pengzhenrongella frigida</name>
    <dbReference type="NCBI Taxonomy" id="1259133"/>
    <lineage>
        <taxon>Bacteria</taxon>
        <taxon>Bacillati</taxon>
        <taxon>Actinomycetota</taxon>
        <taxon>Actinomycetes</taxon>
        <taxon>Micrococcales</taxon>
        <taxon>Pengzhenrongella</taxon>
    </lineage>
</organism>